<keyword evidence="5" id="KW-0378">Hydrolase</keyword>
<dbReference type="Gene3D" id="3.90.79.10">
    <property type="entry name" value="Nucleoside Triphosphate Pyrophosphohydrolase"/>
    <property type="match status" value="1"/>
</dbReference>
<evidence type="ECO:0000256" key="5">
    <source>
        <dbReference type="ARBA" id="ARBA00022801"/>
    </source>
</evidence>
<dbReference type="InterPro" id="IPR020084">
    <property type="entry name" value="NUDIX_hydrolase_CS"/>
</dbReference>
<keyword evidence="6" id="KW-0460">Magnesium</keyword>
<comment type="cofactor">
    <cofactor evidence="1">
        <name>Mg(2+)</name>
        <dbReference type="ChEBI" id="CHEBI:18420"/>
    </cofactor>
</comment>
<name>A0ABU9GUN6_9GAMM</name>
<sequence length="63" mass="7268">MLLALHKRHQQSNYPVYTTLAGFTEAGESLAACIEREVFEEVGIKFKNIQYVSSQPWRFPHSL</sequence>
<dbReference type="InterPro" id="IPR015797">
    <property type="entry name" value="NUDIX_hydrolase-like_dom_sf"/>
</dbReference>
<gene>
    <name evidence="9" type="ORF">V6256_15835</name>
</gene>
<comment type="catalytic activity">
    <reaction evidence="7">
        <text>a 5'-end NAD(+)-phospho-ribonucleoside in mRNA + H2O = a 5'-end phospho-adenosine-phospho-ribonucleoside in mRNA + beta-nicotinamide D-ribonucleotide + 2 H(+)</text>
        <dbReference type="Rhea" id="RHEA:60876"/>
        <dbReference type="Rhea" id="RHEA-COMP:15698"/>
        <dbReference type="Rhea" id="RHEA-COMP:15719"/>
        <dbReference type="ChEBI" id="CHEBI:14649"/>
        <dbReference type="ChEBI" id="CHEBI:15377"/>
        <dbReference type="ChEBI" id="CHEBI:15378"/>
        <dbReference type="ChEBI" id="CHEBI:144029"/>
        <dbReference type="ChEBI" id="CHEBI:144051"/>
    </reaction>
    <physiologicalReaction direction="left-to-right" evidence="7">
        <dbReference type="Rhea" id="RHEA:60877"/>
    </physiologicalReaction>
</comment>
<keyword evidence="10" id="KW-1185">Reference proteome</keyword>
<dbReference type="PROSITE" id="PS51462">
    <property type="entry name" value="NUDIX"/>
    <property type="match status" value="1"/>
</dbReference>
<evidence type="ECO:0000256" key="2">
    <source>
        <dbReference type="ARBA" id="ARBA00001947"/>
    </source>
</evidence>
<dbReference type="PROSITE" id="PS00893">
    <property type="entry name" value="NUDIX_BOX"/>
    <property type="match status" value="1"/>
</dbReference>
<protein>
    <submittedName>
        <fullName evidence="9">NUDIX domain-containing protein</fullName>
    </submittedName>
</protein>
<evidence type="ECO:0000313" key="9">
    <source>
        <dbReference type="EMBL" id="MEL0631040.1"/>
    </source>
</evidence>
<dbReference type="PANTHER" id="PTHR42904:SF6">
    <property type="entry name" value="NAD-CAPPED RNA HYDROLASE NUDT12"/>
    <property type="match status" value="1"/>
</dbReference>
<dbReference type="Pfam" id="PF00293">
    <property type="entry name" value="NUDIX"/>
    <property type="match status" value="1"/>
</dbReference>
<evidence type="ECO:0000256" key="6">
    <source>
        <dbReference type="ARBA" id="ARBA00022842"/>
    </source>
</evidence>
<organism evidence="9 10">
    <name type="scientific">Psychromonas aquatilis</name>
    <dbReference type="NCBI Taxonomy" id="2005072"/>
    <lineage>
        <taxon>Bacteria</taxon>
        <taxon>Pseudomonadati</taxon>
        <taxon>Pseudomonadota</taxon>
        <taxon>Gammaproteobacteria</taxon>
        <taxon>Alteromonadales</taxon>
        <taxon>Psychromonadaceae</taxon>
        <taxon>Psychromonas</taxon>
    </lineage>
</organism>
<feature type="non-terminal residue" evidence="9">
    <location>
        <position position="63"/>
    </location>
</feature>
<dbReference type="PANTHER" id="PTHR42904">
    <property type="entry name" value="NUDIX HYDROLASE, NUDC SUBFAMILY"/>
    <property type="match status" value="1"/>
</dbReference>
<comment type="caution">
    <text evidence="9">The sequence shown here is derived from an EMBL/GenBank/DDBJ whole genome shotgun (WGS) entry which is preliminary data.</text>
</comment>
<evidence type="ECO:0000256" key="7">
    <source>
        <dbReference type="ARBA" id="ARBA00023679"/>
    </source>
</evidence>
<evidence type="ECO:0000256" key="1">
    <source>
        <dbReference type="ARBA" id="ARBA00001946"/>
    </source>
</evidence>
<dbReference type="SUPFAM" id="SSF55811">
    <property type="entry name" value="Nudix"/>
    <property type="match status" value="1"/>
</dbReference>
<comment type="cofactor">
    <cofactor evidence="2">
        <name>Zn(2+)</name>
        <dbReference type="ChEBI" id="CHEBI:29105"/>
    </cofactor>
</comment>
<evidence type="ECO:0000313" key="10">
    <source>
        <dbReference type="Proteomes" id="UP001369082"/>
    </source>
</evidence>
<dbReference type="InterPro" id="IPR050241">
    <property type="entry name" value="NAD-cap_RNA_hydrolase_NudC"/>
</dbReference>
<evidence type="ECO:0000259" key="8">
    <source>
        <dbReference type="PROSITE" id="PS51462"/>
    </source>
</evidence>
<dbReference type="EMBL" id="JBAKAZ010000366">
    <property type="protein sequence ID" value="MEL0631040.1"/>
    <property type="molecule type" value="Genomic_DNA"/>
</dbReference>
<reference evidence="9 10" key="1">
    <citation type="submission" date="2024-02" db="EMBL/GenBank/DDBJ databases">
        <title>Bacteria isolated from the canopy kelp, Nereocystis luetkeana.</title>
        <authorList>
            <person name="Pfister C.A."/>
            <person name="Younker I.T."/>
            <person name="Light S.H."/>
        </authorList>
    </citation>
    <scope>NUCLEOTIDE SEQUENCE [LARGE SCALE GENOMIC DNA]</scope>
    <source>
        <strain evidence="9 10">TI.1.05</strain>
    </source>
</reference>
<dbReference type="Proteomes" id="UP001369082">
    <property type="component" value="Unassembled WGS sequence"/>
</dbReference>
<dbReference type="InterPro" id="IPR000086">
    <property type="entry name" value="NUDIX_hydrolase_dom"/>
</dbReference>
<keyword evidence="4" id="KW-0479">Metal-binding</keyword>
<feature type="domain" description="Nudix hydrolase" evidence="8">
    <location>
        <begin position="1"/>
        <end position="63"/>
    </location>
</feature>
<evidence type="ECO:0000256" key="3">
    <source>
        <dbReference type="ARBA" id="ARBA00009595"/>
    </source>
</evidence>
<accession>A0ABU9GUN6</accession>
<comment type="similarity">
    <text evidence="3">Belongs to the Nudix hydrolase family. NudC subfamily.</text>
</comment>
<proteinExistence type="inferred from homology"/>
<evidence type="ECO:0000256" key="4">
    <source>
        <dbReference type="ARBA" id="ARBA00022723"/>
    </source>
</evidence>